<dbReference type="EMBL" id="WISR01000054">
    <property type="protein sequence ID" value="MQW32239.1"/>
    <property type="molecule type" value="Genomic_DNA"/>
</dbReference>
<reference evidence="1 2" key="1">
    <citation type="journal article" date="2013" name="Genome Biol.">
        <title>Comparative genomics of the core and accessory genomes of 48 Sinorhizobium strains comprising five genospecies.</title>
        <authorList>
            <person name="Sugawara M."/>
            <person name="Epstein B."/>
            <person name="Badgley B.D."/>
            <person name="Unno T."/>
            <person name="Xu L."/>
            <person name="Reese J."/>
            <person name="Gyaneshwar P."/>
            <person name="Denny R."/>
            <person name="Mudge J."/>
            <person name="Bharti A.K."/>
            <person name="Farmer A.D."/>
            <person name="May G.D."/>
            <person name="Woodward J.E."/>
            <person name="Medigue C."/>
            <person name="Vallenet D."/>
            <person name="Lajus A."/>
            <person name="Rouy Z."/>
            <person name="Martinez-Vaz B."/>
            <person name="Tiffin P."/>
            <person name="Young N.D."/>
            <person name="Sadowsky M.J."/>
        </authorList>
    </citation>
    <scope>NUCLEOTIDE SEQUENCE [LARGE SCALE GENOMIC DNA]</scope>
    <source>
        <strain evidence="1 2">N6B1</strain>
    </source>
</reference>
<comment type="caution">
    <text evidence="1">The sequence shown here is derived from an EMBL/GenBank/DDBJ whole genome shotgun (WGS) entry which is preliminary data.</text>
</comment>
<dbReference type="AlphaFoldDB" id="A0A5Q3LPW5"/>
<dbReference type="InterPro" id="IPR020080">
    <property type="entry name" value="OM_adhesin/peptidase_omptin"/>
</dbReference>
<dbReference type="SUPFAM" id="SSF69917">
    <property type="entry name" value="OMPT-like"/>
    <property type="match status" value="1"/>
</dbReference>
<dbReference type="InterPro" id="IPR053724">
    <property type="entry name" value="OMP_A26_sf"/>
</dbReference>
<dbReference type="Gene3D" id="2.40.128.90">
    <property type="entry name" value="OMPT-like"/>
    <property type="match status" value="1"/>
</dbReference>
<organism evidence="1 2">
    <name type="scientific">Rhizobium meliloti</name>
    <name type="common">Ensifer meliloti</name>
    <name type="synonym">Sinorhizobium meliloti</name>
    <dbReference type="NCBI Taxonomy" id="382"/>
    <lineage>
        <taxon>Bacteria</taxon>
        <taxon>Pseudomonadati</taxon>
        <taxon>Pseudomonadota</taxon>
        <taxon>Alphaproteobacteria</taxon>
        <taxon>Hyphomicrobiales</taxon>
        <taxon>Rhizobiaceae</taxon>
        <taxon>Sinorhizobium/Ensifer group</taxon>
        <taxon>Sinorhizobium</taxon>
    </lineage>
</organism>
<dbReference type="GO" id="GO:0004190">
    <property type="term" value="F:aspartic-type endopeptidase activity"/>
    <property type="evidence" value="ECO:0007669"/>
    <property type="project" value="InterPro"/>
</dbReference>
<evidence type="ECO:0000313" key="1">
    <source>
        <dbReference type="EMBL" id="MQW32239.1"/>
    </source>
</evidence>
<evidence type="ECO:0000313" key="2">
    <source>
        <dbReference type="Proteomes" id="UP000429484"/>
    </source>
</evidence>
<dbReference type="Pfam" id="PF01278">
    <property type="entry name" value="Omptin"/>
    <property type="match status" value="1"/>
</dbReference>
<keyword evidence="1" id="KW-0378">Hydrolase</keyword>
<keyword evidence="1" id="KW-0645">Protease</keyword>
<protein>
    <submittedName>
        <fullName evidence="1">Omptin family outer membrane protease</fullName>
    </submittedName>
</protein>
<accession>A0A5Q3LPW5</accession>
<gene>
    <name evidence="1" type="ORF">GHK53_05235</name>
</gene>
<name>A0A5Q3LPW5_RHIML</name>
<dbReference type="GO" id="GO:0009279">
    <property type="term" value="C:cell outer membrane"/>
    <property type="evidence" value="ECO:0007669"/>
    <property type="project" value="InterPro"/>
</dbReference>
<dbReference type="RefSeq" id="WP_107592309.1">
    <property type="nucleotide sequence ID" value="NZ_CP135242.1"/>
</dbReference>
<dbReference type="InterPro" id="IPR000036">
    <property type="entry name" value="Peptidase_A26_omptin"/>
</dbReference>
<sequence>MSFGIKSMDDHWLRNLGFSDDMSPAPTIGANVAVSYALTPGASLYLPGSFDRAFHSRGDKERHNFATSEIESFVSRKRGGVTAWTMLVWDSATTIKWTLWRYPISEKRAEAQSTSPACGGSLVIPEDASMRSSQDISLIMFCWILERQTLTCAKFAP</sequence>
<proteinExistence type="predicted"/>
<dbReference type="GO" id="GO:0006508">
    <property type="term" value="P:proteolysis"/>
    <property type="evidence" value="ECO:0007669"/>
    <property type="project" value="UniProtKB-KW"/>
</dbReference>
<dbReference type="Proteomes" id="UP000429484">
    <property type="component" value="Unassembled WGS sequence"/>
</dbReference>